<accession>A0AAD8EDH7</accession>
<dbReference type="GO" id="GO:0005783">
    <property type="term" value="C:endoplasmic reticulum"/>
    <property type="evidence" value="ECO:0007669"/>
    <property type="project" value="TreeGrafter"/>
</dbReference>
<evidence type="ECO:0000256" key="1">
    <source>
        <dbReference type="ARBA" id="ARBA00004141"/>
    </source>
</evidence>
<proteinExistence type="inferred from homology"/>
<dbReference type="EMBL" id="JASPKZ010007248">
    <property type="protein sequence ID" value="KAJ9585807.1"/>
    <property type="molecule type" value="Genomic_DNA"/>
</dbReference>
<dbReference type="GO" id="GO:0016020">
    <property type="term" value="C:membrane"/>
    <property type="evidence" value="ECO:0007669"/>
    <property type="project" value="UniProtKB-SubCell"/>
</dbReference>
<evidence type="ECO:0000256" key="6">
    <source>
        <dbReference type="RuleBase" id="RU367089"/>
    </source>
</evidence>
<gene>
    <name evidence="10" type="ORF">L9F63_002398</name>
</gene>
<comment type="subcellular location">
    <subcellularLocation>
        <location evidence="1 6">Membrane</location>
        <topology evidence="1 6">Multi-pass membrane protein</topology>
    </subcellularLocation>
</comment>
<feature type="signal peptide" evidence="8">
    <location>
        <begin position="1"/>
        <end position="26"/>
    </location>
</feature>
<feature type="domain" description="Pecanex C-terminal" evidence="9">
    <location>
        <begin position="3"/>
        <end position="230"/>
    </location>
</feature>
<reference evidence="10" key="1">
    <citation type="journal article" date="2023" name="IScience">
        <title>Live-bearing cockroach genome reveals convergent evolutionary mechanisms linked to viviparity in insects and beyond.</title>
        <authorList>
            <person name="Fouks B."/>
            <person name="Harrison M.C."/>
            <person name="Mikhailova A.A."/>
            <person name="Marchal E."/>
            <person name="English S."/>
            <person name="Carruthers M."/>
            <person name="Jennings E.C."/>
            <person name="Chiamaka E.L."/>
            <person name="Frigard R.A."/>
            <person name="Pippel M."/>
            <person name="Attardo G.M."/>
            <person name="Benoit J.B."/>
            <person name="Bornberg-Bauer E."/>
            <person name="Tobe S.S."/>
        </authorList>
    </citation>
    <scope>NUCLEOTIDE SEQUENCE</scope>
    <source>
        <strain evidence="10">Stay&amp;Tobe</strain>
    </source>
</reference>
<dbReference type="InterPro" id="IPR039797">
    <property type="entry name" value="Pecanex"/>
</dbReference>
<feature type="non-terminal residue" evidence="10">
    <location>
        <position position="468"/>
    </location>
</feature>
<evidence type="ECO:0000256" key="3">
    <source>
        <dbReference type="ARBA" id="ARBA00022692"/>
    </source>
</evidence>
<keyword evidence="8" id="KW-0732">Signal</keyword>
<dbReference type="InterPro" id="IPR007735">
    <property type="entry name" value="Pecanex_C"/>
</dbReference>
<keyword evidence="5" id="KW-0472">Membrane</keyword>
<comment type="similarity">
    <text evidence="2 6">Belongs to the pecanex family.</text>
</comment>
<feature type="compositionally biased region" description="Polar residues" evidence="7">
    <location>
        <begin position="295"/>
        <end position="310"/>
    </location>
</feature>
<feature type="chain" id="PRO_5042246838" description="Pecanex-like protein" evidence="8">
    <location>
        <begin position="27"/>
        <end position="468"/>
    </location>
</feature>
<evidence type="ECO:0000256" key="7">
    <source>
        <dbReference type="SAM" id="MobiDB-lite"/>
    </source>
</evidence>
<organism evidence="10 11">
    <name type="scientific">Diploptera punctata</name>
    <name type="common">Pacific beetle cockroach</name>
    <dbReference type="NCBI Taxonomy" id="6984"/>
    <lineage>
        <taxon>Eukaryota</taxon>
        <taxon>Metazoa</taxon>
        <taxon>Ecdysozoa</taxon>
        <taxon>Arthropoda</taxon>
        <taxon>Hexapoda</taxon>
        <taxon>Insecta</taxon>
        <taxon>Pterygota</taxon>
        <taxon>Neoptera</taxon>
        <taxon>Polyneoptera</taxon>
        <taxon>Dictyoptera</taxon>
        <taxon>Blattodea</taxon>
        <taxon>Blaberoidea</taxon>
        <taxon>Blaberidae</taxon>
        <taxon>Diplopterinae</taxon>
        <taxon>Diploptera</taxon>
    </lineage>
</organism>
<dbReference type="Proteomes" id="UP001233999">
    <property type="component" value="Unassembled WGS sequence"/>
</dbReference>
<dbReference type="PANTHER" id="PTHR12372:SF7">
    <property type="entry name" value="PROTEIN PECANEX"/>
    <property type="match status" value="1"/>
</dbReference>
<dbReference type="GO" id="GO:0007029">
    <property type="term" value="P:endoplasmic reticulum organization"/>
    <property type="evidence" value="ECO:0007669"/>
    <property type="project" value="TreeGrafter"/>
</dbReference>
<protein>
    <recommendedName>
        <fullName evidence="6">Pecanex-like protein</fullName>
    </recommendedName>
</protein>
<feature type="region of interest" description="Disordered" evidence="7">
    <location>
        <begin position="295"/>
        <end position="336"/>
    </location>
</feature>
<sequence length="468" mass="51547">PVDKGRDSVLVSLCLALSLLGRRTLGAASQHNTVSSVEFFLYGLHALFKGDFRITSVRDEWIFSDMELLRKVVAPGVRMSLKLHQDHFMSPDEYEDPSALYEAISSHEEKLVISHEGDPVWRNAVLSGTPSLLALRHVLDDGTDEYKIIMLNKRYLSFRVIKMNRECVRGLWAGQQQELVYIRNRNPERGSIQNAKQALRNIINSSCDQPIGYPIYVSPLTTSYAETNEQLCSIVGGSLSLGTIKKAAIRLWRRVRRRCGEGCSSGGSVPQDDGGFGNEGVYAMTTCNIHSGYTAHPSSGHNTSGSQSMESGQIGGSMGRGGSLGGNRGSIASVGKPSSSTLASLAGLLSAAESGAKAESSFTQSNKEPVFQRVRIQDPNQVYDAINLGRRIDVIWPNERMRARGGRSHWQDWLPEKGMEGQVVHRWVPSHRDPNRRSHVDRTILLVKIDDKYVPIAESGTQDLGAEV</sequence>
<dbReference type="Pfam" id="PF05041">
    <property type="entry name" value="Pecanex_C"/>
    <property type="match status" value="1"/>
</dbReference>
<keyword evidence="3" id="KW-0812">Transmembrane</keyword>
<name>A0AAD8EDH7_DIPPU</name>
<evidence type="ECO:0000256" key="4">
    <source>
        <dbReference type="ARBA" id="ARBA00022989"/>
    </source>
</evidence>
<reference evidence="10" key="2">
    <citation type="submission" date="2023-05" db="EMBL/GenBank/DDBJ databases">
        <authorList>
            <person name="Fouks B."/>
        </authorList>
    </citation>
    <scope>NUCLEOTIDE SEQUENCE</scope>
    <source>
        <strain evidence="10">Stay&amp;Tobe</strain>
        <tissue evidence="10">Testes</tissue>
    </source>
</reference>
<comment type="caution">
    <text evidence="10">The sequence shown here is derived from an EMBL/GenBank/DDBJ whole genome shotgun (WGS) entry which is preliminary data.</text>
</comment>
<evidence type="ECO:0000256" key="2">
    <source>
        <dbReference type="ARBA" id="ARBA00010170"/>
    </source>
</evidence>
<evidence type="ECO:0000313" key="10">
    <source>
        <dbReference type="EMBL" id="KAJ9585807.1"/>
    </source>
</evidence>
<feature type="compositionally biased region" description="Gly residues" evidence="7">
    <location>
        <begin position="313"/>
        <end position="328"/>
    </location>
</feature>
<evidence type="ECO:0000256" key="8">
    <source>
        <dbReference type="SAM" id="SignalP"/>
    </source>
</evidence>
<evidence type="ECO:0000259" key="9">
    <source>
        <dbReference type="Pfam" id="PF05041"/>
    </source>
</evidence>
<dbReference type="AlphaFoldDB" id="A0AAD8EDH7"/>
<dbReference type="PANTHER" id="PTHR12372">
    <property type="entry name" value="PECANEX"/>
    <property type="match status" value="1"/>
</dbReference>
<keyword evidence="11" id="KW-1185">Reference proteome</keyword>
<evidence type="ECO:0000256" key="5">
    <source>
        <dbReference type="ARBA" id="ARBA00023136"/>
    </source>
</evidence>
<evidence type="ECO:0000313" key="11">
    <source>
        <dbReference type="Proteomes" id="UP001233999"/>
    </source>
</evidence>
<keyword evidence="4" id="KW-1133">Transmembrane helix</keyword>